<evidence type="ECO:0000256" key="1">
    <source>
        <dbReference type="SAM" id="MobiDB-lite"/>
    </source>
</evidence>
<dbReference type="OrthoDB" id="5813391at2"/>
<reference evidence="2 3" key="1">
    <citation type="submission" date="2019-09" db="EMBL/GenBank/DDBJ databases">
        <title>Hybrid Assembly of the complete Genome of the Deep-Sea Bacterium Moritella marina from long Nanopore and Illumina reads.</title>
        <authorList>
            <person name="Magin S."/>
            <person name="Georgoulis A."/>
            <person name="Papadimitriou K."/>
            <person name="Iliakis G."/>
            <person name="Vorgias C.E."/>
        </authorList>
    </citation>
    <scope>NUCLEOTIDE SEQUENCE [LARGE SCALE GENOMIC DNA]</scope>
    <source>
        <strain evidence="2 3">MP-1</strain>
    </source>
</reference>
<keyword evidence="3" id="KW-1185">Reference proteome</keyword>
<dbReference type="Pfam" id="PF09476">
    <property type="entry name" value="Pilus_CpaD"/>
    <property type="match status" value="1"/>
</dbReference>
<dbReference type="InterPro" id="IPR019027">
    <property type="entry name" value="Pilus_biogenesis_CpaD-related"/>
</dbReference>
<proteinExistence type="predicted"/>
<sequence>MCGLLSACAIDSVQRQPEVQVEAVTHKIALQLDQKGLSKSDQAALNEFIYQRGDSSALRIKIATYSSKGASAVPALTALLKQAGVYPSQVTSEVAETSTVADVALFVESYRSLVPNCVAGKLDHSMLNEFKSSPNFGCANASTLAQMVATPRDLAIGRTLDATEGRKAVSRVDTYYQPTTSNSDQADKNNSSSISSSLGGQ</sequence>
<name>A0A5J6WQ21_MORMI</name>
<evidence type="ECO:0008006" key="4">
    <source>
        <dbReference type="Google" id="ProtNLM"/>
    </source>
</evidence>
<gene>
    <name evidence="2" type="ORF">FR932_09260</name>
</gene>
<protein>
    <recommendedName>
        <fullName evidence="4">Pilus assembly protein CpaD</fullName>
    </recommendedName>
</protein>
<feature type="compositionally biased region" description="Polar residues" evidence="1">
    <location>
        <begin position="176"/>
        <end position="190"/>
    </location>
</feature>
<feature type="region of interest" description="Disordered" evidence="1">
    <location>
        <begin position="169"/>
        <end position="201"/>
    </location>
</feature>
<organism evidence="2 3">
    <name type="scientific">Moritella marina ATCC 15381</name>
    <dbReference type="NCBI Taxonomy" id="1202962"/>
    <lineage>
        <taxon>Bacteria</taxon>
        <taxon>Pseudomonadati</taxon>
        <taxon>Pseudomonadota</taxon>
        <taxon>Gammaproteobacteria</taxon>
        <taxon>Alteromonadales</taxon>
        <taxon>Moritellaceae</taxon>
        <taxon>Moritella</taxon>
    </lineage>
</organism>
<dbReference type="EMBL" id="CP044399">
    <property type="protein sequence ID" value="QFI40253.1"/>
    <property type="molecule type" value="Genomic_DNA"/>
</dbReference>
<dbReference type="Proteomes" id="UP000327424">
    <property type="component" value="Chromosome"/>
</dbReference>
<evidence type="ECO:0000313" key="3">
    <source>
        <dbReference type="Proteomes" id="UP000327424"/>
    </source>
</evidence>
<dbReference type="AlphaFoldDB" id="A0A5J6WQ21"/>
<accession>A0A5J6WQ21</accession>
<feature type="compositionally biased region" description="Low complexity" evidence="1">
    <location>
        <begin position="191"/>
        <end position="201"/>
    </location>
</feature>
<dbReference type="KEGG" id="mmaa:FR932_09260"/>
<evidence type="ECO:0000313" key="2">
    <source>
        <dbReference type="EMBL" id="QFI40253.1"/>
    </source>
</evidence>